<evidence type="ECO:0000256" key="1">
    <source>
        <dbReference type="SAM" id="MobiDB-lite"/>
    </source>
</evidence>
<dbReference type="InterPro" id="IPR036249">
    <property type="entry name" value="Thioredoxin-like_sf"/>
</dbReference>
<evidence type="ECO:0000313" key="4">
    <source>
        <dbReference type="Proteomes" id="UP001161389"/>
    </source>
</evidence>
<keyword evidence="2" id="KW-0732">Signal</keyword>
<name>A0AA37S6Y1_9GAMM</name>
<evidence type="ECO:0008006" key="5">
    <source>
        <dbReference type="Google" id="ProtNLM"/>
    </source>
</evidence>
<proteinExistence type="predicted"/>
<protein>
    <recommendedName>
        <fullName evidence="5">Thioredoxin-like fold domain-containing protein</fullName>
    </recommendedName>
</protein>
<dbReference type="AlphaFoldDB" id="A0AA37S6Y1"/>
<comment type="caution">
    <text evidence="3">The sequence shown here is derived from an EMBL/GenBank/DDBJ whole genome shotgun (WGS) entry which is preliminary data.</text>
</comment>
<feature type="chain" id="PRO_5041442809" description="Thioredoxin-like fold domain-containing protein" evidence="2">
    <location>
        <begin position="25"/>
        <end position="276"/>
    </location>
</feature>
<dbReference type="EMBL" id="BSNM01000003">
    <property type="protein sequence ID" value="GLQ30247.1"/>
    <property type="molecule type" value="Genomic_DNA"/>
</dbReference>
<gene>
    <name evidence="3" type="ORF">GCM10007876_07250</name>
</gene>
<dbReference type="Proteomes" id="UP001161389">
    <property type="component" value="Unassembled WGS sequence"/>
</dbReference>
<reference evidence="3" key="2">
    <citation type="submission" date="2023-01" db="EMBL/GenBank/DDBJ databases">
        <title>Draft genome sequence of Litoribrevibacter albus strain NBRC 110071.</title>
        <authorList>
            <person name="Sun Q."/>
            <person name="Mori K."/>
        </authorList>
    </citation>
    <scope>NUCLEOTIDE SEQUENCE</scope>
    <source>
        <strain evidence="3">NBRC 110071</strain>
    </source>
</reference>
<dbReference type="PANTHER" id="PTHR35272">
    <property type="entry name" value="THIOL:DISULFIDE INTERCHANGE PROTEIN DSBC-RELATED"/>
    <property type="match status" value="1"/>
</dbReference>
<dbReference type="SUPFAM" id="SSF52833">
    <property type="entry name" value="Thioredoxin-like"/>
    <property type="match status" value="1"/>
</dbReference>
<feature type="compositionally biased region" description="Basic and acidic residues" evidence="1">
    <location>
        <begin position="267"/>
        <end position="276"/>
    </location>
</feature>
<dbReference type="InterPro" id="IPR051470">
    <property type="entry name" value="Thiol:disulfide_interchange"/>
</dbReference>
<keyword evidence="4" id="KW-1185">Reference proteome</keyword>
<sequence>MRYRFLASWVCLLWHCLGGQIAFAEGAVTVETFKALPSIRENDIQITEYQEVEGLYLVNGLRLNQRGKMVPVSFSVSSDLRYTFLGKVIDNQSGKGVYVRKPLTTYTDQASFSQGDGSEAYYIFTDIECAWCTKLEAELIKRSLPETVSLHYFLYPLQQTESGIDKSYFVLAQNRSQRLDVMRRIMLNKDKEYQHKTFEESERRTFDSQNAQVTEIAKELSVRGTPTIFDKEGNRYTYKQLLAMLWKDTPENDKTSNSNTFNSKTLNSKERSVAEK</sequence>
<dbReference type="PANTHER" id="PTHR35272:SF3">
    <property type="entry name" value="THIOL:DISULFIDE INTERCHANGE PROTEIN DSBC"/>
    <property type="match status" value="1"/>
</dbReference>
<reference evidence="3" key="1">
    <citation type="journal article" date="2014" name="Int. J. Syst. Evol. Microbiol.">
        <title>Complete genome sequence of Corynebacterium casei LMG S-19264T (=DSM 44701T), isolated from a smear-ripened cheese.</title>
        <authorList>
            <consortium name="US DOE Joint Genome Institute (JGI-PGF)"/>
            <person name="Walter F."/>
            <person name="Albersmeier A."/>
            <person name="Kalinowski J."/>
            <person name="Ruckert C."/>
        </authorList>
    </citation>
    <scope>NUCLEOTIDE SEQUENCE</scope>
    <source>
        <strain evidence="3">NBRC 110071</strain>
    </source>
</reference>
<dbReference type="RefSeq" id="WP_284378879.1">
    <property type="nucleotide sequence ID" value="NZ_BSNM01000003.1"/>
</dbReference>
<feature type="compositionally biased region" description="Polar residues" evidence="1">
    <location>
        <begin position="255"/>
        <end position="266"/>
    </location>
</feature>
<feature type="signal peptide" evidence="2">
    <location>
        <begin position="1"/>
        <end position="24"/>
    </location>
</feature>
<dbReference type="Gene3D" id="3.40.30.10">
    <property type="entry name" value="Glutaredoxin"/>
    <property type="match status" value="1"/>
</dbReference>
<feature type="region of interest" description="Disordered" evidence="1">
    <location>
        <begin position="251"/>
        <end position="276"/>
    </location>
</feature>
<organism evidence="3 4">
    <name type="scientific">Litoribrevibacter albus</name>
    <dbReference type="NCBI Taxonomy" id="1473156"/>
    <lineage>
        <taxon>Bacteria</taxon>
        <taxon>Pseudomonadati</taxon>
        <taxon>Pseudomonadota</taxon>
        <taxon>Gammaproteobacteria</taxon>
        <taxon>Oceanospirillales</taxon>
        <taxon>Oceanospirillaceae</taxon>
        <taxon>Litoribrevibacter</taxon>
    </lineage>
</organism>
<evidence type="ECO:0000313" key="3">
    <source>
        <dbReference type="EMBL" id="GLQ30247.1"/>
    </source>
</evidence>
<accession>A0AA37S6Y1</accession>
<evidence type="ECO:0000256" key="2">
    <source>
        <dbReference type="SAM" id="SignalP"/>
    </source>
</evidence>